<protein>
    <submittedName>
        <fullName evidence="1">Outer membrane lipoprotein carrier protein LolA</fullName>
    </submittedName>
</protein>
<accession>A0A7C2FVE8</accession>
<evidence type="ECO:0000313" key="2">
    <source>
        <dbReference type="EMBL" id="HEO41446.1"/>
    </source>
</evidence>
<evidence type="ECO:0000313" key="1">
    <source>
        <dbReference type="EMBL" id="HEH83606.1"/>
    </source>
</evidence>
<dbReference type="EMBL" id="DSHZ01000046">
    <property type="protein sequence ID" value="HEO41446.1"/>
    <property type="molecule type" value="Genomic_DNA"/>
</dbReference>
<comment type="caution">
    <text evidence="1">The sequence shown here is derived from an EMBL/GenBank/DDBJ whole genome shotgun (WGS) entry which is preliminary data.</text>
</comment>
<name>A0A7C2FVE8_9DEIN</name>
<reference evidence="1" key="1">
    <citation type="journal article" date="2020" name="mSystems">
        <title>Genome- and Community-Level Interaction Insights into Carbon Utilization and Element Cycling Functions of Hydrothermarchaeota in Hydrothermal Sediment.</title>
        <authorList>
            <person name="Zhou Z."/>
            <person name="Liu Y."/>
            <person name="Xu W."/>
            <person name="Pan J."/>
            <person name="Luo Z.H."/>
            <person name="Li M."/>
        </authorList>
    </citation>
    <scope>NUCLEOTIDE SEQUENCE [LARGE SCALE GENOMIC DNA]</scope>
    <source>
        <strain evidence="2">SpSt-189</strain>
        <strain evidence="1">SpSt-246</strain>
    </source>
</reference>
<dbReference type="EMBL" id="DSKL01000451">
    <property type="protein sequence ID" value="HEH83606.1"/>
    <property type="molecule type" value="Genomic_DNA"/>
</dbReference>
<keyword evidence="1" id="KW-0449">Lipoprotein</keyword>
<dbReference type="AlphaFoldDB" id="A0A7C2FVE8"/>
<sequence>MALLSLALAQSPQEILGRMVRNLDAPWQAEVRGEVQGQTGREEFRARVYAISRQGLFRIEFLKPPSLEGNFTVITDKEVWNYLYLTNQLIVSPKEKAQVPGLGFNPALLGNAQAMAERLDLRLLGRVATPQGPAYRLLGQPKPGENLGFREMELWVLEEDPRPTRFLFRGEGGQVLADLEVVAFQRTNLTPAQLKRYPKDAQVVRR</sequence>
<dbReference type="CDD" id="cd16324">
    <property type="entry name" value="LolA_fold-like"/>
    <property type="match status" value="1"/>
</dbReference>
<proteinExistence type="predicted"/>
<dbReference type="Gene3D" id="2.50.20.10">
    <property type="entry name" value="Lipoprotein localisation LolA/LolB/LppX"/>
    <property type="match status" value="1"/>
</dbReference>
<organism evidence="1">
    <name type="scientific">Thermus islandicus</name>
    <dbReference type="NCBI Taxonomy" id="540988"/>
    <lineage>
        <taxon>Bacteria</taxon>
        <taxon>Thermotogati</taxon>
        <taxon>Deinococcota</taxon>
        <taxon>Deinococci</taxon>
        <taxon>Thermales</taxon>
        <taxon>Thermaceae</taxon>
        <taxon>Thermus</taxon>
    </lineage>
</organism>
<gene>
    <name evidence="2" type="ORF">ENP09_00825</name>
    <name evidence="1" type="ORF">ENP73_11890</name>
</gene>